<name>A0A8G2CMV7_ACIRU</name>
<evidence type="ECO:0000256" key="10">
    <source>
        <dbReference type="ARBA" id="ARBA00023004"/>
    </source>
</evidence>
<evidence type="ECO:0000256" key="7">
    <source>
        <dbReference type="ARBA" id="ARBA00022723"/>
    </source>
</evidence>
<evidence type="ECO:0000256" key="8">
    <source>
        <dbReference type="ARBA" id="ARBA00022982"/>
    </source>
</evidence>
<evidence type="ECO:0000256" key="12">
    <source>
        <dbReference type="SAM" id="Phobius"/>
    </source>
</evidence>
<proteinExistence type="inferred from homology"/>
<keyword evidence="8" id="KW-0249">Electron transport</keyword>
<evidence type="ECO:0000256" key="4">
    <source>
        <dbReference type="ARBA" id="ARBA00022475"/>
    </source>
</evidence>
<dbReference type="Pfam" id="PF01292">
    <property type="entry name" value="Ni_hydr_CYTB"/>
    <property type="match status" value="1"/>
</dbReference>
<keyword evidence="4" id="KW-1003">Cell membrane</keyword>
<dbReference type="GO" id="GO:0005506">
    <property type="term" value="F:iron ion binding"/>
    <property type="evidence" value="ECO:0007669"/>
    <property type="project" value="InterPro"/>
</dbReference>
<feature type="transmembrane region" description="Helical" evidence="12">
    <location>
        <begin position="125"/>
        <end position="145"/>
    </location>
</feature>
<evidence type="ECO:0000256" key="5">
    <source>
        <dbReference type="ARBA" id="ARBA00022617"/>
    </source>
</evidence>
<dbReference type="SUPFAM" id="SSF81342">
    <property type="entry name" value="Transmembrane di-heme cytochromes"/>
    <property type="match status" value="1"/>
</dbReference>
<keyword evidence="9 12" id="KW-1133">Transmembrane helix</keyword>
<dbReference type="RefSeq" id="WP_029312573.1">
    <property type="nucleotide sequence ID" value="NZ_FTNE01000024.1"/>
</dbReference>
<comment type="subcellular location">
    <subcellularLocation>
        <location evidence="1">Cell membrane</location>
        <topology evidence="1">Multi-pass membrane protein</topology>
    </subcellularLocation>
</comment>
<dbReference type="PANTHER" id="PTHR30485:SF1">
    <property type="entry name" value="CYTOCHROME YDHU-RELATED"/>
    <property type="match status" value="1"/>
</dbReference>
<keyword evidence="11 12" id="KW-0472">Membrane</keyword>
<dbReference type="PRINTS" id="PR00161">
    <property type="entry name" value="NIHGNASECYTB"/>
</dbReference>
<keyword evidence="7" id="KW-0479">Metal-binding</keyword>
<dbReference type="GO" id="GO:0005886">
    <property type="term" value="C:plasma membrane"/>
    <property type="evidence" value="ECO:0007669"/>
    <property type="project" value="UniProtKB-SubCell"/>
</dbReference>
<feature type="transmembrane region" description="Helical" evidence="12">
    <location>
        <begin position="60"/>
        <end position="81"/>
    </location>
</feature>
<dbReference type="Proteomes" id="UP000186308">
    <property type="component" value="Unassembled WGS sequence"/>
</dbReference>
<dbReference type="InterPro" id="IPR011577">
    <property type="entry name" value="Cyt_b561_bac/Ni-Hgenase"/>
</dbReference>
<feature type="domain" description="Cytochrome b561 bacterial/Ni-hydrogenase" evidence="13">
    <location>
        <begin position="11"/>
        <end position="196"/>
    </location>
</feature>
<evidence type="ECO:0000259" key="13">
    <source>
        <dbReference type="Pfam" id="PF01292"/>
    </source>
</evidence>
<keyword evidence="6 12" id="KW-0812">Transmembrane</keyword>
<comment type="similarity">
    <text evidence="2">Belongs to the HupC/HyaC/HydC family.</text>
</comment>
<evidence type="ECO:0000256" key="6">
    <source>
        <dbReference type="ARBA" id="ARBA00022692"/>
    </source>
</evidence>
<evidence type="ECO:0000256" key="2">
    <source>
        <dbReference type="ARBA" id="ARBA00008622"/>
    </source>
</evidence>
<dbReference type="InterPro" id="IPR016174">
    <property type="entry name" value="Di-haem_cyt_TM"/>
</dbReference>
<evidence type="ECO:0000256" key="11">
    <source>
        <dbReference type="ARBA" id="ARBA00023136"/>
    </source>
</evidence>
<keyword evidence="10" id="KW-0408">Iron</keyword>
<evidence type="ECO:0000313" key="14">
    <source>
        <dbReference type="EMBL" id="SIR31798.1"/>
    </source>
</evidence>
<sequence>MSQPRPRRPAHPVPIRIMHWIGVYAIGCMMFSGWEIYNASPSLPFLFPRWAGLGGWLGGALAWHLSAMWLLFVDGLAYIAYGIASGHFRRELHPPTPAAVAHDLGAALRLRLPHRAGHYNAVQRLLYAGVILIITLAVATGLAIWKPVQFGWLTGLFGGYPIARGIHLAMMGLIAGFIIIHVTLVAFYPRTLVSMVANTKADPETAP</sequence>
<comment type="caution">
    <text evidence="14">The sequence shown here is derived from an EMBL/GenBank/DDBJ whole genome shotgun (WGS) entry which is preliminary data.</text>
</comment>
<keyword evidence="3" id="KW-0813">Transport</keyword>
<organism evidence="14 15">
    <name type="scientific">Acidiphilium rubrum</name>
    <dbReference type="NCBI Taxonomy" id="526"/>
    <lineage>
        <taxon>Bacteria</taxon>
        <taxon>Pseudomonadati</taxon>
        <taxon>Pseudomonadota</taxon>
        <taxon>Alphaproteobacteria</taxon>
        <taxon>Acetobacterales</taxon>
        <taxon>Acidocellaceae</taxon>
        <taxon>Acidiphilium</taxon>
    </lineage>
</organism>
<dbReference type="EMBL" id="FTNE01000024">
    <property type="protein sequence ID" value="SIR31798.1"/>
    <property type="molecule type" value="Genomic_DNA"/>
</dbReference>
<feature type="transmembrane region" description="Helical" evidence="12">
    <location>
        <begin position="165"/>
        <end position="188"/>
    </location>
</feature>
<evidence type="ECO:0000256" key="1">
    <source>
        <dbReference type="ARBA" id="ARBA00004651"/>
    </source>
</evidence>
<keyword evidence="5" id="KW-0349">Heme</keyword>
<protein>
    <submittedName>
        <fullName evidence="14">Thiosulfate reductase cytochrome b subunit</fullName>
    </submittedName>
</protein>
<dbReference type="InterPro" id="IPR000516">
    <property type="entry name" value="Ni-dep_Hydgase_cyt-B"/>
</dbReference>
<evidence type="ECO:0000313" key="15">
    <source>
        <dbReference type="Proteomes" id="UP000186308"/>
    </source>
</evidence>
<dbReference type="AlphaFoldDB" id="A0A8G2CMV7"/>
<dbReference type="GO" id="GO:0009055">
    <property type="term" value="F:electron transfer activity"/>
    <property type="evidence" value="ECO:0007669"/>
    <property type="project" value="InterPro"/>
</dbReference>
<accession>A0A8G2CMV7</accession>
<dbReference type="InterPro" id="IPR051542">
    <property type="entry name" value="Hydrogenase_cytochrome"/>
</dbReference>
<reference evidence="14 15" key="1">
    <citation type="submission" date="2017-01" db="EMBL/GenBank/DDBJ databases">
        <authorList>
            <person name="Varghese N."/>
            <person name="Submissions S."/>
        </authorList>
    </citation>
    <scope>NUCLEOTIDE SEQUENCE [LARGE SCALE GENOMIC DNA]</scope>
    <source>
        <strain evidence="14 15">ATCC 35905</strain>
    </source>
</reference>
<dbReference type="PANTHER" id="PTHR30485">
    <property type="entry name" value="NI/FE-HYDROGENASE 1 B-TYPE CYTOCHROME SUBUNIT"/>
    <property type="match status" value="1"/>
</dbReference>
<dbReference type="Gene3D" id="1.20.950.20">
    <property type="entry name" value="Transmembrane di-heme cytochromes, Chain C"/>
    <property type="match status" value="1"/>
</dbReference>
<evidence type="ECO:0000256" key="3">
    <source>
        <dbReference type="ARBA" id="ARBA00022448"/>
    </source>
</evidence>
<dbReference type="GO" id="GO:0020037">
    <property type="term" value="F:heme binding"/>
    <property type="evidence" value="ECO:0007669"/>
    <property type="project" value="TreeGrafter"/>
</dbReference>
<evidence type="ECO:0000256" key="9">
    <source>
        <dbReference type="ARBA" id="ARBA00022989"/>
    </source>
</evidence>
<feature type="transmembrane region" description="Helical" evidence="12">
    <location>
        <begin position="21"/>
        <end position="40"/>
    </location>
</feature>
<dbReference type="OrthoDB" id="9781740at2"/>
<dbReference type="GO" id="GO:0022904">
    <property type="term" value="P:respiratory electron transport chain"/>
    <property type="evidence" value="ECO:0007669"/>
    <property type="project" value="InterPro"/>
</dbReference>
<gene>
    <name evidence="14" type="ORF">SAMN05421828_12431</name>
</gene>
<keyword evidence="15" id="KW-1185">Reference proteome</keyword>